<dbReference type="InterPro" id="IPR027417">
    <property type="entry name" value="P-loop_NTPase"/>
</dbReference>
<dbReference type="Proteomes" id="UP001059597">
    <property type="component" value="Plasmid SNP1"/>
</dbReference>
<organism evidence="1 2">
    <name type="scientific">Streptomyces nigrescens</name>
    <dbReference type="NCBI Taxonomy" id="1920"/>
    <lineage>
        <taxon>Bacteria</taxon>
        <taxon>Bacillati</taxon>
        <taxon>Actinomycetota</taxon>
        <taxon>Actinomycetes</taxon>
        <taxon>Kitasatosporales</taxon>
        <taxon>Streptomycetaceae</taxon>
        <taxon>Streptomyces</taxon>
    </lineage>
</organism>
<keyword evidence="1" id="KW-0614">Plasmid</keyword>
<evidence type="ECO:0000313" key="1">
    <source>
        <dbReference type="EMBL" id="BDM74937.1"/>
    </source>
</evidence>
<reference evidence="1" key="1">
    <citation type="submission" date="2022-06" db="EMBL/GenBank/DDBJ databases">
        <title>Complete genome sequence of Streptomyces nigrescens HEK616.</title>
        <authorList>
            <person name="Asamizu S."/>
            <person name="Onaka H."/>
        </authorList>
    </citation>
    <scope>NUCLEOTIDE SEQUENCE</scope>
    <source>
        <strain evidence="1">HEK616</strain>
        <plasmid evidence="1">SNP1</plasmid>
    </source>
</reference>
<protein>
    <submittedName>
        <fullName evidence="1">Uncharacterized protein</fullName>
    </submittedName>
</protein>
<name>A0ABN6RAX8_STRNI</name>
<evidence type="ECO:0000313" key="2">
    <source>
        <dbReference type="Proteomes" id="UP001059597"/>
    </source>
</evidence>
<geneLocation type="plasmid" evidence="1 2">
    <name>SNP1</name>
</geneLocation>
<sequence length="80" mass="8481">MTAALAYADEVTLLPAAFFRQLLARLSVPGARLIGTTNPDSPRHWLRTDCLDRAASLTSPSFLGPEGDAIETGIPELTAA</sequence>
<gene>
    <name evidence="1" type="ORF">HEK616_84240</name>
</gene>
<proteinExistence type="predicted"/>
<dbReference type="Gene3D" id="3.40.50.300">
    <property type="entry name" value="P-loop containing nucleotide triphosphate hydrolases"/>
    <property type="match status" value="1"/>
</dbReference>
<keyword evidence="2" id="KW-1185">Reference proteome</keyword>
<dbReference type="EMBL" id="AP026074">
    <property type="protein sequence ID" value="BDM74937.1"/>
    <property type="molecule type" value="Genomic_DNA"/>
</dbReference>
<accession>A0ABN6RAX8</accession>